<feature type="region of interest" description="Disordered" evidence="1">
    <location>
        <begin position="242"/>
        <end position="269"/>
    </location>
</feature>
<dbReference type="eggNOG" id="arCOG10180">
    <property type="taxonomic scope" value="Archaea"/>
</dbReference>
<sequence>MYRLGHTGIALLVLAPLAYVLGEAHKPLLALITALGVLAIEPLPDLDFKLPFLDHRGVSHSLFAAVCIGGFLALCGWFATDQLAPALASVFTTVSGAITSGATALQSVTPSGATGRFADLFRTIADGLSWISTQLQGLDRQLVAEYGCAIGTGGILVHLLGDVITVSGIRPLLPISSQRVSLSSLRANSTLGNTGLFAGGVIAIAIVLSLTVGGAGIAMPADLSPIGAAHAQDAAVDTQNDPMQINSTTANQTGAQTASQNQTQNASSATATVEFANQTANGSTVAIRRATLPEGGFVVLSNDPYEEIGLLEESMIAVSQPLSPGTHRNITVNISHSPPGGYQNQTTLNTTSDYSVGLYRDSNNNSRFEYVTSAGTNDSAYEVDSGTQRRLASDAASITVPGSDTPTPNASVRFTDQSVTDSTVTVRSVTLPEGGFVVVHNESYFRSGTDPTQTAIGLSSYLSAGTHRNVSVTLTNGSVQHEQTLIAIPSRDTNNNHTYDYVRSDGFQDVPYTAGGEVVTTSASVSISEGPSPTAATSTAASTDDSQPTAEAASSEGDNSGWFSMNPLIIGAGIVLALVIIGVVTLSRRA</sequence>
<accession>M0NER6</accession>
<dbReference type="OrthoDB" id="239724at2157"/>
<dbReference type="Proteomes" id="UP000011680">
    <property type="component" value="Unassembled WGS sequence"/>
</dbReference>
<evidence type="ECO:0000256" key="2">
    <source>
        <dbReference type="SAM" id="Phobius"/>
    </source>
</evidence>
<evidence type="ECO:0000256" key="1">
    <source>
        <dbReference type="SAM" id="MobiDB-lite"/>
    </source>
</evidence>
<feature type="transmembrane region" description="Helical" evidence="2">
    <location>
        <begin position="28"/>
        <end position="46"/>
    </location>
</feature>
<feature type="transmembrane region" description="Helical" evidence="2">
    <location>
        <begin position="86"/>
        <end position="105"/>
    </location>
</feature>
<evidence type="ECO:0000313" key="4">
    <source>
        <dbReference type="EMBL" id="EMA56472.1"/>
    </source>
</evidence>
<dbReference type="InterPro" id="IPR007404">
    <property type="entry name" value="YdjM-like"/>
</dbReference>
<evidence type="ECO:0000259" key="3">
    <source>
        <dbReference type="Pfam" id="PF23951"/>
    </source>
</evidence>
<protein>
    <recommendedName>
        <fullName evidence="3">DUF7282 domain-containing protein</fullName>
    </recommendedName>
</protein>
<dbReference type="InterPro" id="IPR055706">
    <property type="entry name" value="Slg1/2_DUF7282"/>
</dbReference>
<comment type="caution">
    <text evidence="4">The sequence shown here is derived from an EMBL/GenBank/DDBJ whole genome shotgun (WGS) entry which is preliminary data.</text>
</comment>
<dbReference type="Pfam" id="PF23951">
    <property type="entry name" value="DUF7282"/>
    <property type="match status" value="2"/>
</dbReference>
<gene>
    <name evidence="4" type="ORF">C451_02068</name>
</gene>
<feature type="region of interest" description="Disordered" evidence="1">
    <location>
        <begin position="523"/>
        <end position="558"/>
    </location>
</feature>
<reference evidence="4 5" key="1">
    <citation type="journal article" date="2014" name="PLoS Genet.">
        <title>Phylogenetically driven sequencing of extremely halophilic archaea reveals strategies for static and dynamic osmo-response.</title>
        <authorList>
            <person name="Becker E.A."/>
            <person name="Seitzer P.M."/>
            <person name="Tritt A."/>
            <person name="Larsen D."/>
            <person name="Krusor M."/>
            <person name="Yao A.I."/>
            <person name="Wu D."/>
            <person name="Madern D."/>
            <person name="Eisen J.A."/>
            <person name="Darling A.E."/>
            <person name="Facciotti M.T."/>
        </authorList>
    </citation>
    <scope>NUCLEOTIDE SEQUENCE [LARGE SCALE GENOMIC DNA]</scope>
    <source>
        <strain evidence="4 5">JCM 13552</strain>
    </source>
</reference>
<dbReference type="Pfam" id="PF04307">
    <property type="entry name" value="YdjM"/>
    <property type="match status" value="1"/>
</dbReference>
<dbReference type="RefSeq" id="WP_007737092.1">
    <property type="nucleotide sequence ID" value="NZ_AOMF01000037.1"/>
</dbReference>
<feature type="domain" description="DUF7282" evidence="3">
    <location>
        <begin position="271"/>
        <end position="385"/>
    </location>
</feature>
<organism evidence="4 5">
    <name type="scientific">Halococcus thailandensis JCM 13552</name>
    <dbReference type="NCBI Taxonomy" id="1227457"/>
    <lineage>
        <taxon>Archaea</taxon>
        <taxon>Methanobacteriati</taxon>
        <taxon>Methanobacteriota</taxon>
        <taxon>Stenosarchaea group</taxon>
        <taxon>Halobacteria</taxon>
        <taxon>Halobacteriales</taxon>
        <taxon>Halococcaceae</taxon>
        <taxon>Halococcus</taxon>
    </lineage>
</organism>
<feature type="compositionally biased region" description="Low complexity" evidence="1">
    <location>
        <begin position="531"/>
        <end position="550"/>
    </location>
</feature>
<dbReference type="AlphaFoldDB" id="M0NER6"/>
<keyword evidence="5" id="KW-1185">Reference proteome</keyword>
<dbReference type="eggNOG" id="arCOG01744">
    <property type="taxonomic scope" value="Archaea"/>
</dbReference>
<name>M0NER6_9EURY</name>
<dbReference type="PATRIC" id="fig|1227457.3.peg.367"/>
<feature type="compositionally biased region" description="Low complexity" evidence="1">
    <location>
        <begin position="246"/>
        <end position="269"/>
    </location>
</feature>
<dbReference type="EMBL" id="AOMF01000037">
    <property type="protein sequence ID" value="EMA56472.1"/>
    <property type="molecule type" value="Genomic_DNA"/>
</dbReference>
<keyword evidence="2" id="KW-1133">Transmembrane helix</keyword>
<keyword evidence="2" id="KW-0812">Transmembrane</keyword>
<proteinExistence type="predicted"/>
<feature type="transmembrane region" description="Helical" evidence="2">
    <location>
        <begin position="196"/>
        <end position="219"/>
    </location>
</feature>
<feature type="domain" description="DUF7282" evidence="3">
    <location>
        <begin position="410"/>
        <end position="525"/>
    </location>
</feature>
<evidence type="ECO:0000313" key="5">
    <source>
        <dbReference type="Proteomes" id="UP000011680"/>
    </source>
</evidence>
<feature type="transmembrane region" description="Helical" evidence="2">
    <location>
        <begin position="568"/>
        <end position="586"/>
    </location>
</feature>
<keyword evidence="2" id="KW-0472">Membrane</keyword>
<feature type="transmembrane region" description="Helical" evidence="2">
    <location>
        <begin position="58"/>
        <end position="80"/>
    </location>
</feature>